<evidence type="ECO:0000256" key="8">
    <source>
        <dbReference type="SAM" id="Phobius"/>
    </source>
</evidence>
<dbReference type="RefSeq" id="XP_026726845.1">
    <property type="nucleotide sequence ID" value="XM_026871044.1"/>
</dbReference>
<keyword evidence="9" id="KW-1185">Reference proteome</keyword>
<protein>
    <submittedName>
        <fullName evidence="10">Scavenger receptor class B member 1-like</fullName>
    </submittedName>
</protein>
<dbReference type="PANTHER" id="PTHR11923">
    <property type="entry name" value="SCAVENGER RECEPTOR CLASS B TYPE-1 SR-B1"/>
    <property type="match status" value="1"/>
</dbReference>
<evidence type="ECO:0000256" key="2">
    <source>
        <dbReference type="ARBA" id="ARBA00010532"/>
    </source>
</evidence>
<accession>A0A7E5VEZ9</accession>
<dbReference type="GO" id="GO:0005886">
    <property type="term" value="C:plasma membrane"/>
    <property type="evidence" value="ECO:0007669"/>
    <property type="project" value="UniProtKB-SubCell"/>
</dbReference>
<evidence type="ECO:0000256" key="5">
    <source>
        <dbReference type="ARBA" id="ARBA00022989"/>
    </source>
</evidence>
<sequence length="504" mass="57312">VTRCSQFARIDYGTLVHAALSRETDSVHISVYLFNVTNADRFASGEDSKLRVQEIGPFTYQENRTNEDMEIDREAGVMRYTPRHKVTFLPEESVASPHDVIVTMPNIALLSMASAASDYGYFAKVGFNLLADRLRSNATVTMSAHDYLWGYDEPLIRLGNQYLPGWINFKTLGLLDRIVLYCIRNKIVFQLYDKNATHRIEISTRDEKKFMIRSVNGAKGLKQWGYPETKIPSRHHTSIFGISLIKLLFLFRSQCNTFTNAYEGLGYPPEMTPKRPVKIYRNVLCRFLELDYVGTKTMEYGGKGLEYKVSNKSYSLIPENKCLCPKGTCLEGVSDLAPCLYGLPVVLSNAHFLDADPSVYERVEGMNPSEELHGSEFIIEPIIGLVLTTRFSVQLNVLVSDVTFNSNIQRYSNMPVPIAYFKIVQPKLPADQITSVRLMHVYGPYLLIALQFILVSSSVFLISHPLRLIYWNWVTSRRKTIESDVLNVKDVPTTEPLIEGYEKT</sequence>
<proteinExistence type="inferred from homology"/>
<dbReference type="PANTHER" id="PTHR11923:SF104">
    <property type="entry name" value="FI07620P"/>
    <property type="match status" value="1"/>
</dbReference>
<dbReference type="OrthoDB" id="18585at2759"/>
<keyword evidence="7" id="KW-0325">Glycoprotein</keyword>
<keyword evidence="5 8" id="KW-1133">Transmembrane helix</keyword>
<keyword evidence="6 8" id="KW-0472">Membrane</keyword>
<evidence type="ECO:0000256" key="1">
    <source>
        <dbReference type="ARBA" id="ARBA00004236"/>
    </source>
</evidence>
<gene>
    <name evidence="10" type="primary">LOC113493193</name>
</gene>
<evidence type="ECO:0000313" key="9">
    <source>
        <dbReference type="Proteomes" id="UP000322000"/>
    </source>
</evidence>
<evidence type="ECO:0000256" key="7">
    <source>
        <dbReference type="ARBA" id="ARBA00023180"/>
    </source>
</evidence>
<keyword evidence="3" id="KW-1003">Cell membrane</keyword>
<name>A0A7E5VEZ9_TRINI</name>
<dbReference type="GO" id="GO:0005044">
    <property type="term" value="F:scavenger receptor activity"/>
    <property type="evidence" value="ECO:0007669"/>
    <property type="project" value="TreeGrafter"/>
</dbReference>
<keyword evidence="4 8" id="KW-0812">Transmembrane</keyword>
<dbReference type="KEGG" id="tnl:113493193"/>
<feature type="non-terminal residue" evidence="10">
    <location>
        <position position="1"/>
    </location>
</feature>
<dbReference type="Pfam" id="PF01130">
    <property type="entry name" value="CD36"/>
    <property type="match status" value="1"/>
</dbReference>
<dbReference type="GeneID" id="113493193"/>
<feature type="transmembrane region" description="Helical" evidence="8">
    <location>
        <begin position="442"/>
        <end position="462"/>
    </location>
</feature>
<evidence type="ECO:0000256" key="3">
    <source>
        <dbReference type="ARBA" id="ARBA00022475"/>
    </source>
</evidence>
<dbReference type="AlphaFoldDB" id="A0A7E5VEZ9"/>
<evidence type="ECO:0000313" key="10">
    <source>
        <dbReference type="RefSeq" id="XP_026726845.1"/>
    </source>
</evidence>
<dbReference type="InterPro" id="IPR002159">
    <property type="entry name" value="CD36_fam"/>
</dbReference>
<comment type="similarity">
    <text evidence="2">Belongs to the CD36 family.</text>
</comment>
<organism evidence="9 10">
    <name type="scientific">Trichoplusia ni</name>
    <name type="common">Cabbage looper</name>
    <dbReference type="NCBI Taxonomy" id="7111"/>
    <lineage>
        <taxon>Eukaryota</taxon>
        <taxon>Metazoa</taxon>
        <taxon>Ecdysozoa</taxon>
        <taxon>Arthropoda</taxon>
        <taxon>Hexapoda</taxon>
        <taxon>Insecta</taxon>
        <taxon>Pterygota</taxon>
        <taxon>Neoptera</taxon>
        <taxon>Endopterygota</taxon>
        <taxon>Lepidoptera</taxon>
        <taxon>Glossata</taxon>
        <taxon>Ditrysia</taxon>
        <taxon>Noctuoidea</taxon>
        <taxon>Noctuidae</taxon>
        <taxon>Plusiinae</taxon>
        <taxon>Trichoplusia</taxon>
    </lineage>
</organism>
<dbReference type="InParanoid" id="A0A7E5VEZ9"/>
<dbReference type="GO" id="GO:0005737">
    <property type="term" value="C:cytoplasm"/>
    <property type="evidence" value="ECO:0007669"/>
    <property type="project" value="TreeGrafter"/>
</dbReference>
<dbReference type="Proteomes" id="UP000322000">
    <property type="component" value="Chromosome 4"/>
</dbReference>
<reference evidence="10" key="1">
    <citation type="submission" date="2025-08" db="UniProtKB">
        <authorList>
            <consortium name="RefSeq"/>
        </authorList>
    </citation>
    <scope>IDENTIFICATION</scope>
</reference>
<evidence type="ECO:0000256" key="6">
    <source>
        <dbReference type="ARBA" id="ARBA00023136"/>
    </source>
</evidence>
<evidence type="ECO:0000256" key="4">
    <source>
        <dbReference type="ARBA" id="ARBA00022692"/>
    </source>
</evidence>
<dbReference type="PRINTS" id="PR01609">
    <property type="entry name" value="CD36FAMILY"/>
</dbReference>
<comment type="subcellular location">
    <subcellularLocation>
        <location evidence="1">Cell membrane</location>
    </subcellularLocation>
</comment>